<sequence length="607" mass="61016" precursor="true">MRTFVHRPALLAAFCALAAGAHGQSPINFTNNLGNGLYDANNWEGGPPPSAGFAEVGVIGSGALPTAVASIGTPVSTNPGGLTLGGGVGNSGTLNITPCGSLQVVSGGPANGTLVVGGGGNGTLAMTGGTLSAQVIDTNGASSAVRLSGAATLTSAGATTLGATTRITGPTVNFSSAGDLTLEASHTLIAEINAATHSPLKSQSNAFINGALNVEFVPGFSGTSWVLVDAQNVIGSFNAINITGGPTLESGQFYGTRQGGSGANGATLELFLDQRLTLAVNRDTGQVSIKNPGSSVTVNIDAYTVFSPGDAIAEGAWNSLHDQGGGAPAWTESNPTANRLSELRAIGSEAIGPAGQRTLGAIYAPTVAGAFGDTSYEDLSFSYRNTAGATITGAVEYTGTTGINNLTLVVDPATGNAQLRNTSMSTVKIDAYAVKSAAGSLDATDPKWNSLDQQGIDGNDWRESNASANLLAELKAQGTTELSPGEAYNLGQAFVPGAVRDLDFTFRAVPVALAGDYNSDGAVDTADYTVWRDGLGTTFVQSDYDAWKNNFGMTGGGAPITYSGVVTYGAVPPLVIGAIGGGAVPEPGGALLALAGVVGVWMARRWA</sequence>
<dbReference type="OrthoDB" id="250975at2"/>
<gene>
    <name evidence="2" type="ORF">Pla175_14000</name>
</gene>
<keyword evidence="1" id="KW-0732">Signal</keyword>
<organism evidence="2 3">
    <name type="scientific">Pirellulimonas nuda</name>
    <dbReference type="NCBI Taxonomy" id="2528009"/>
    <lineage>
        <taxon>Bacteria</taxon>
        <taxon>Pseudomonadati</taxon>
        <taxon>Planctomycetota</taxon>
        <taxon>Planctomycetia</taxon>
        <taxon>Pirellulales</taxon>
        <taxon>Lacipirellulaceae</taxon>
        <taxon>Pirellulimonas</taxon>
    </lineage>
</organism>
<dbReference type="EMBL" id="CP036291">
    <property type="protein sequence ID" value="QDU88030.1"/>
    <property type="molecule type" value="Genomic_DNA"/>
</dbReference>
<name>A0A518D997_9BACT</name>
<reference evidence="2 3" key="1">
    <citation type="submission" date="2019-02" db="EMBL/GenBank/DDBJ databases">
        <title>Deep-cultivation of Planctomycetes and their phenomic and genomic characterization uncovers novel biology.</title>
        <authorList>
            <person name="Wiegand S."/>
            <person name="Jogler M."/>
            <person name="Boedeker C."/>
            <person name="Pinto D."/>
            <person name="Vollmers J."/>
            <person name="Rivas-Marin E."/>
            <person name="Kohn T."/>
            <person name="Peeters S.H."/>
            <person name="Heuer A."/>
            <person name="Rast P."/>
            <person name="Oberbeckmann S."/>
            <person name="Bunk B."/>
            <person name="Jeske O."/>
            <person name="Meyerdierks A."/>
            <person name="Storesund J.E."/>
            <person name="Kallscheuer N."/>
            <person name="Luecker S."/>
            <person name="Lage O.M."/>
            <person name="Pohl T."/>
            <person name="Merkel B.J."/>
            <person name="Hornburger P."/>
            <person name="Mueller R.-W."/>
            <person name="Bruemmer F."/>
            <person name="Labrenz M."/>
            <person name="Spormann A.M."/>
            <person name="Op den Camp H."/>
            <person name="Overmann J."/>
            <person name="Amann R."/>
            <person name="Jetten M.S.M."/>
            <person name="Mascher T."/>
            <person name="Medema M.H."/>
            <person name="Devos D.P."/>
            <person name="Kaster A.-K."/>
            <person name="Ovreas L."/>
            <person name="Rohde M."/>
            <person name="Galperin M.Y."/>
            <person name="Jogler C."/>
        </authorList>
    </citation>
    <scope>NUCLEOTIDE SEQUENCE [LARGE SCALE GENOMIC DNA]</scope>
    <source>
        <strain evidence="2 3">Pla175</strain>
    </source>
</reference>
<feature type="signal peptide" evidence="1">
    <location>
        <begin position="1"/>
        <end position="18"/>
    </location>
</feature>
<dbReference type="KEGG" id="pnd:Pla175_14000"/>
<evidence type="ECO:0000256" key="1">
    <source>
        <dbReference type="SAM" id="SignalP"/>
    </source>
</evidence>
<dbReference type="Proteomes" id="UP000317429">
    <property type="component" value="Chromosome"/>
</dbReference>
<dbReference type="AlphaFoldDB" id="A0A518D997"/>
<feature type="chain" id="PRO_5021815252" description="Autotransporter-associated beta strand repeat protein" evidence="1">
    <location>
        <begin position="19"/>
        <end position="607"/>
    </location>
</feature>
<evidence type="ECO:0000313" key="2">
    <source>
        <dbReference type="EMBL" id="QDU88030.1"/>
    </source>
</evidence>
<protein>
    <recommendedName>
        <fullName evidence="4">Autotransporter-associated beta strand repeat protein</fullName>
    </recommendedName>
</protein>
<evidence type="ECO:0008006" key="4">
    <source>
        <dbReference type="Google" id="ProtNLM"/>
    </source>
</evidence>
<evidence type="ECO:0000313" key="3">
    <source>
        <dbReference type="Proteomes" id="UP000317429"/>
    </source>
</evidence>
<dbReference type="RefSeq" id="WP_145282513.1">
    <property type="nucleotide sequence ID" value="NZ_CP036291.1"/>
</dbReference>
<keyword evidence="3" id="KW-1185">Reference proteome</keyword>
<accession>A0A518D997</accession>
<proteinExistence type="predicted"/>